<dbReference type="GO" id="GO:0005634">
    <property type="term" value="C:nucleus"/>
    <property type="evidence" value="ECO:0007669"/>
    <property type="project" value="InterPro"/>
</dbReference>
<feature type="region of interest" description="Disordered" evidence="1">
    <location>
        <begin position="596"/>
        <end position="638"/>
    </location>
</feature>
<reference evidence="3" key="1">
    <citation type="journal article" date="2018" name="Nat. Microbiol.">
        <title>Leveraging single-cell genomics to expand the fungal tree of life.</title>
        <authorList>
            <person name="Ahrendt S.R."/>
            <person name="Quandt C.A."/>
            <person name="Ciobanu D."/>
            <person name="Clum A."/>
            <person name="Salamov A."/>
            <person name="Andreopoulos B."/>
            <person name="Cheng J.F."/>
            <person name="Woyke T."/>
            <person name="Pelin A."/>
            <person name="Henrissat B."/>
            <person name="Reynolds N.K."/>
            <person name="Benny G.L."/>
            <person name="Smith M.E."/>
            <person name="James T.Y."/>
            <person name="Grigoriev I.V."/>
        </authorList>
    </citation>
    <scope>NUCLEOTIDE SEQUENCE [LARGE SCALE GENOMIC DNA]</scope>
    <source>
        <strain evidence="3">ATCC 52028</strain>
    </source>
</reference>
<feature type="compositionally biased region" description="Polar residues" evidence="1">
    <location>
        <begin position="374"/>
        <end position="384"/>
    </location>
</feature>
<dbReference type="InterPro" id="IPR009072">
    <property type="entry name" value="Histone-fold"/>
</dbReference>
<dbReference type="Gene3D" id="1.10.20.10">
    <property type="entry name" value="Histone, subunit A"/>
    <property type="match status" value="1"/>
</dbReference>
<name>A0A4P9WZC8_9FUNG</name>
<feature type="region of interest" description="Disordered" evidence="1">
    <location>
        <begin position="720"/>
        <end position="763"/>
    </location>
</feature>
<protein>
    <submittedName>
        <fullName evidence="2">Uncharacterized protein</fullName>
    </submittedName>
</protein>
<dbReference type="InterPro" id="IPR018465">
    <property type="entry name" value="Scm3/HJURP"/>
</dbReference>
<feature type="region of interest" description="Disordered" evidence="1">
    <location>
        <begin position="371"/>
        <end position="398"/>
    </location>
</feature>
<dbReference type="GO" id="GO:0046982">
    <property type="term" value="F:protein heterodimerization activity"/>
    <property type="evidence" value="ECO:0007669"/>
    <property type="project" value="InterPro"/>
</dbReference>
<accession>A0A4P9WZC8</accession>
<feature type="region of interest" description="Disordered" evidence="1">
    <location>
        <begin position="506"/>
        <end position="541"/>
    </location>
</feature>
<evidence type="ECO:0000256" key="1">
    <source>
        <dbReference type="SAM" id="MobiDB-lite"/>
    </source>
</evidence>
<evidence type="ECO:0000313" key="2">
    <source>
        <dbReference type="EMBL" id="RKO98082.1"/>
    </source>
</evidence>
<proteinExistence type="predicted"/>
<dbReference type="GO" id="GO:0042393">
    <property type="term" value="F:histone binding"/>
    <property type="evidence" value="ECO:0007669"/>
    <property type="project" value="InterPro"/>
</dbReference>
<dbReference type="AlphaFoldDB" id="A0A4P9WZC8"/>
<feature type="region of interest" description="Disordered" evidence="1">
    <location>
        <begin position="880"/>
        <end position="903"/>
    </location>
</feature>
<feature type="compositionally biased region" description="Polar residues" evidence="1">
    <location>
        <begin position="521"/>
        <end position="538"/>
    </location>
</feature>
<feature type="compositionally biased region" description="Low complexity" evidence="1">
    <location>
        <begin position="480"/>
        <end position="494"/>
    </location>
</feature>
<gene>
    <name evidence="2" type="ORF">CAUPRSCDRAFT_10292</name>
</gene>
<feature type="compositionally biased region" description="Basic and acidic residues" evidence="1">
    <location>
        <begin position="186"/>
        <end position="202"/>
    </location>
</feature>
<dbReference type="EMBL" id="ML009118">
    <property type="protein sequence ID" value="RKO98082.1"/>
    <property type="molecule type" value="Genomic_DNA"/>
</dbReference>
<feature type="region of interest" description="Disordered" evidence="1">
    <location>
        <begin position="44"/>
        <end position="80"/>
    </location>
</feature>
<feature type="compositionally biased region" description="Polar residues" evidence="1">
    <location>
        <begin position="720"/>
        <end position="730"/>
    </location>
</feature>
<feature type="region of interest" description="Disordered" evidence="1">
    <location>
        <begin position="968"/>
        <end position="992"/>
    </location>
</feature>
<dbReference type="Pfam" id="PF10384">
    <property type="entry name" value="Scm3"/>
    <property type="match status" value="1"/>
</dbReference>
<feature type="compositionally biased region" description="Basic residues" evidence="1">
    <location>
        <begin position="210"/>
        <end position="221"/>
    </location>
</feature>
<feature type="compositionally biased region" description="Acidic residues" evidence="1">
    <location>
        <begin position="45"/>
        <end position="63"/>
    </location>
</feature>
<dbReference type="Proteomes" id="UP000268535">
    <property type="component" value="Unassembled WGS sequence"/>
</dbReference>
<feature type="region of interest" description="Disordered" evidence="1">
    <location>
        <begin position="432"/>
        <end position="494"/>
    </location>
</feature>
<sequence>MDRVVSTARLAASAADLKTAGLAPRGLGRSTVVETDATVVITLDSDSDVDADPDAGADSEAEAGSEASSDSETASACSAGRDGENVVFARGLGADAPSRDDGVADIVDARHASQQRLRSAFEAIYAKYERQASGGLAESVPDEDVVDEIDLRTLEIVVDRGWIQRLKETEDLVSRMLGSGVEPDSEEKASSDDGDHEKDGAHPPRQSSSRPRHSAQTKQKHAASDLFRHMELTLDDGEDDFDAFGGLPLHRRYAQVAAAAAEVDVSTSVSPSVTETTRPPTGNVPSPSAASLQVASVTSSPESTCLVRAVPSSLSKVGAVVSVPVDAVVPATKVKPILPEGFSDWSVSSYDSDSHDSEASADINRDITDGVSAWSASPQGTMNDVENEHGDPSFIDDVPATSTALHASLSSESPSPSRSNNEAPLRVMSPLELVSPNRPPPSALSVDPDLLPPTLLPPSCDATTPRKTDPSGRSQPGLASRQSTTSSVASRRTTLVFTEPRRVRFQSSRQRRMPAQRDDSVSLTCETGLTPMSTTTTAPWLDGRSDHLASYDEMDVKPCNKTRYARQGQSATLAPTRLLDSHTEPHTALTVAFQTLASDSESSTDEATDAENPSVPLSRDELHADPRGPNPSRHHPYHRDNRALSYQHQAAPTTTPTRCLALGGRRRDLALTSTQPLPSPQLPSPRRLEHQQHTISRPSHELVTWHSRDLYGDLPSPHCPTQTTRSQHITLPSAPFDPSPTTWGRMMPLGETPTAGRRETLSRRRPLDIVSHSHEATDLWRSLRLHHAQANMRQDQTMGHDFAFEAYDSLPSPSPARSRNSLMLSASPGHTIMRTVPAALMSASPLARVSVPQVHDVAIRSGDCQSLCASVPRTAYSPLDGNDDCRPRPAKLNASPRTHQHRTRAARLPLTPCFPLEPSSARSLPVTPVAQARMEGIDCLKPWGETVPASTTAKPLPQMLATPLHARHKSPLGTRDRARNAYHPPHLSISPPSDARVQWHASHLTRPPPASPPSPYGSGFAPRSAFALQWLSERL</sequence>
<feature type="compositionally biased region" description="Low complexity" evidence="1">
    <location>
        <begin position="64"/>
        <end position="79"/>
    </location>
</feature>
<organism evidence="2 3">
    <name type="scientific">Caulochytrium protostelioides</name>
    <dbReference type="NCBI Taxonomy" id="1555241"/>
    <lineage>
        <taxon>Eukaryota</taxon>
        <taxon>Fungi</taxon>
        <taxon>Fungi incertae sedis</taxon>
        <taxon>Chytridiomycota</taxon>
        <taxon>Chytridiomycota incertae sedis</taxon>
        <taxon>Chytridiomycetes</taxon>
        <taxon>Caulochytriales</taxon>
        <taxon>Caulochytriaceae</taxon>
        <taxon>Caulochytrium</taxon>
    </lineage>
</organism>
<feature type="region of interest" description="Disordered" evidence="1">
    <location>
        <begin position="176"/>
        <end position="223"/>
    </location>
</feature>
<evidence type="ECO:0000313" key="3">
    <source>
        <dbReference type="Proteomes" id="UP000268535"/>
    </source>
</evidence>